<evidence type="ECO:0000256" key="2">
    <source>
        <dbReference type="ARBA" id="ARBA00007866"/>
    </source>
</evidence>
<keyword evidence="7 8" id="KW-0472">Membrane</keyword>
<comment type="subcellular location">
    <subcellularLocation>
        <location evidence="1">Membrane</location>
        <topology evidence="1">Multi-pass membrane protein</topology>
    </subcellularLocation>
</comment>
<dbReference type="PANTHER" id="PTHR22888:SF9">
    <property type="entry name" value="CYTOCHROME C OXIDASE SUBUNIT 2"/>
    <property type="match status" value="1"/>
</dbReference>
<feature type="domain" description="Cytochrome oxidase subunit II copper A binding" evidence="9">
    <location>
        <begin position="159"/>
        <end position="312"/>
    </location>
</feature>
<protein>
    <submittedName>
        <fullName evidence="10">Cytochrome c oxidase subunit 2</fullName>
    </submittedName>
</protein>
<dbReference type="GO" id="GO:0004129">
    <property type="term" value="F:cytochrome-c oxidase activity"/>
    <property type="evidence" value="ECO:0007669"/>
    <property type="project" value="InterPro"/>
</dbReference>
<dbReference type="SUPFAM" id="SSF81464">
    <property type="entry name" value="Cytochrome c oxidase subunit II-like, transmembrane region"/>
    <property type="match status" value="1"/>
</dbReference>
<evidence type="ECO:0000313" key="11">
    <source>
        <dbReference type="Proteomes" id="UP000199513"/>
    </source>
</evidence>
<keyword evidence="6 8" id="KW-1133">Transmembrane helix</keyword>
<dbReference type="InterPro" id="IPR045187">
    <property type="entry name" value="CcO_II"/>
</dbReference>
<name>A0A1I2HLI7_9BACT</name>
<proteinExistence type="inferred from homology"/>
<dbReference type="InterPro" id="IPR008972">
    <property type="entry name" value="Cupredoxin"/>
</dbReference>
<dbReference type="Pfam" id="PF00116">
    <property type="entry name" value="COX2"/>
    <property type="match status" value="1"/>
</dbReference>
<keyword evidence="4 8" id="KW-0812">Transmembrane</keyword>
<dbReference type="OrthoDB" id="9781261at2"/>
<evidence type="ECO:0000313" key="10">
    <source>
        <dbReference type="EMBL" id="SFF30293.1"/>
    </source>
</evidence>
<evidence type="ECO:0000256" key="4">
    <source>
        <dbReference type="ARBA" id="ARBA00022692"/>
    </source>
</evidence>
<dbReference type="PROSITE" id="PS50857">
    <property type="entry name" value="COX2_CUA"/>
    <property type="match status" value="1"/>
</dbReference>
<evidence type="ECO:0000256" key="3">
    <source>
        <dbReference type="ARBA" id="ARBA00022448"/>
    </source>
</evidence>
<dbReference type="GO" id="GO:0005507">
    <property type="term" value="F:copper ion binding"/>
    <property type="evidence" value="ECO:0007669"/>
    <property type="project" value="InterPro"/>
</dbReference>
<evidence type="ECO:0000256" key="6">
    <source>
        <dbReference type="ARBA" id="ARBA00022989"/>
    </source>
</evidence>
<dbReference type="RefSeq" id="WP_091546645.1">
    <property type="nucleotide sequence ID" value="NZ_FONY01000024.1"/>
</dbReference>
<dbReference type="AlphaFoldDB" id="A0A1I2HLI7"/>
<accession>A0A1I2HLI7</accession>
<gene>
    <name evidence="10" type="ORF">SAMN04488541_102469</name>
</gene>
<evidence type="ECO:0000259" key="9">
    <source>
        <dbReference type="PROSITE" id="PS50857"/>
    </source>
</evidence>
<evidence type="ECO:0000256" key="1">
    <source>
        <dbReference type="ARBA" id="ARBA00004141"/>
    </source>
</evidence>
<dbReference type="PANTHER" id="PTHR22888">
    <property type="entry name" value="CYTOCHROME C OXIDASE, SUBUNIT II"/>
    <property type="match status" value="1"/>
</dbReference>
<evidence type="ECO:0000256" key="8">
    <source>
        <dbReference type="SAM" id="Phobius"/>
    </source>
</evidence>
<evidence type="ECO:0000256" key="5">
    <source>
        <dbReference type="ARBA" id="ARBA00022982"/>
    </source>
</evidence>
<comment type="similarity">
    <text evidence="2">Belongs to the cytochrome c oxidase subunit 2 family.</text>
</comment>
<keyword evidence="11" id="KW-1185">Reference proteome</keyword>
<organism evidence="10 11">
    <name type="scientific">Thermoflexibacter ruber</name>
    <dbReference type="NCBI Taxonomy" id="1003"/>
    <lineage>
        <taxon>Bacteria</taxon>
        <taxon>Pseudomonadati</taxon>
        <taxon>Bacteroidota</taxon>
        <taxon>Cytophagia</taxon>
        <taxon>Cytophagales</taxon>
        <taxon>Thermoflexibacteraceae</taxon>
        <taxon>Thermoflexibacter</taxon>
    </lineage>
</organism>
<feature type="transmembrane region" description="Helical" evidence="8">
    <location>
        <begin position="6"/>
        <end position="30"/>
    </location>
</feature>
<dbReference type="Gene3D" id="2.60.40.420">
    <property type="entry name" value="Cupredoxins - blue copper proteins"/>
    <property type="match status" value="1"/>
</dbReference>
<dbReference type="GO" id="GO:0042773">
    <property type="term" value="P:ATP synthesis coupled electron transport"/>
    <property type="evidence" value="ECO:0007669"/>
    <property type="project" value="TreeGrafter"/>
</dbReference>
<feature type="transmembrane region" description="Helical" evidence="8">
    <location>
        <begin position="129"/>
        <end position="148"/>
    </location>
</feature>
<dbReference type="InterPro" id="IPR036257">
    <property type="entry name" value="Cyt_c_oxidase_su2_TM_sf"/>
</dbReference>
<dbReference type="Gene3D" id="1.10.287.90">
    <property type="match status" value="1"/>
</dbReference>
<evidence type="ECO:0000256" key="7">
    <source>
        <dbReference type="ARBA" id="ARBA00023136"/>
    </source>
</evidence>
<dbReference type="GO" id="GO:0016020">
    <property type="term" value="C:membrane"/>
    <property type="evidence" value="ECO:0007669"/>
    <property type="project" value="UniProtKB-SubCell"/>
</dbReference>
<sequence>MTSLLIITGTILIIALFALVYRILALVNIAKGTHEKRVGFSNTVNGFLFIVFFIVGFGAFFWYSGKAEYLPPPSSEHGVITDNLFWVTTAIITVAFVLTHILLFFFPYWFRFREDRKAYWYPDNTKLELLWTAIPGVVMALLVITGLIEWTKITAPAPEDSVQFEIVGKQFNWMVRYPGKDGKLGKYDYTKIDGTNQLGMDFANDKANFDDFIPREIHIPKGKPVKLNIRARDVLHSVYMPHFRVKMDAVPGMPTTFWFIPTKTTAEMRKELNNDKFNYEMACTEVCGNGHFAMRMVIVVDEPEEFNKWVTEQEPWASQNKDYISSLKLKDFNLADLEK</sequence>
<dbReference type="PRINTS" id="PR01166">
    <property type="entry name" value="CYCOXIDASEII"/>
</dbReference>
<dbReference type="EMBL" id="FONY01000024">
    <property type="protein sequence ID" value="SFF30293.1"/>
    <property type="molecule type" value="Genomic_DNA"/>
</dbReference>
<keyword evidence="3" id="KW-0813">Transport</keyword>
<dbReference type="SUPFAM" id="SSF49503">
    <property type="entry name" value="Cupredoxins"/>
    <property type="match status" value="1"/>
</dbReference>
<feature type="transmembrane region" description="Helical" evidence="8">
    <location>
        <begin position="84"/>
        <end position="109"/>
    </location>
</feature>
<keyword evidence="5" id="KW-0249">Electron transport</keyword>
<dbReference type="STRING" id="1003.SAMN04488541_102469"/>
<dbReference type="Proteomes" id="UP000199513">
    <property type="component" value="Unassembled WGS sequence"/>
</dbReference>
<reference evidence="10 11" key="1">
    <citation type="submission" date="2016-10" db="EMBL/GenBank/DDBJ databases">
        <authorList>
            <person name="de Groot N.N."/>
        </authorList>
    </citation>
    <scope>NUCLEOTIDE SEQUENCE [LARGE SCALE GENOMIC DNA]</scope>
    <source>
        <strain>GEY</strain>
        <strain evidence="11">DSM 9560</strain>
    </source>
</reference>
<feature type="transmembrane region" description="Helical" evidence="8">
    <location>
        <begin position="42"/>
        <end position="64"/>
    </location>
</feature>
<dbReference type="InterPro" id="IPR002429">
    <property type="entry name" value="CcO_II-like_C"/>
</dbReference>